<sequence>MVEGCMIAWRSQTVSTFDIFSECALSQPPSLPRKKRKILHDELDTISLVVAGLVAAPSSLSCSSELVPQDRIIPQSLPYNPLRPPTFSLSFPLGCMRSRIVRFCVVAAFHEWRVPSLQQFGQ</sequence>
<keyword evidence="2" id="KW-1185">Reference proteome</keyword>
<proteinExistence type="predicted"/>
<organism evidence="1 2">
    <name type="scientific">Lentinus tigrinus ALCF2SS1-6</name>
    <dbReference type="NCBI Taxonomy" id="1328759"/>
    <lineage>
        <taxon>Eukaryota</taxon>
        <taxon>Fungi</taxon>
        <taxon>Dikarya</taxon>
        <taxon>Basidiomycota</taxon>
        <taxon>Agaricomycotina</taxon>
        <taxon>Agaricomycetes</taxon>
        <taxon>Polyporales</taxon>
        <taxon>Polyporaceae</taxon>
        <taxon>Lentinus</taxon>
    </lineage>
</organism>
<dbReference type="EMBL" id="ML122255">
    <property type="protein sequence ID" value="RPD63891.1"/>
    <property type="molecule type" value="Genomic_DNA"/>
</dbReference>
<dbReference type="Proteomes" id="UP000313359">
    <property type="component" value="Unassembled WGS sequence"/>
</dbReference>
<gene>
    <name evidence="1" type="ORF">L227DRAFT_365261</name>
</gene>
<reference evidence="1" key="1">
    <citation type="journal article" date="2018" name="Genome Biol. Evol.">
        <title>Genomics and development of Lentinus tigrinus, a white-rot wood-decaying mushroom with dimorphic fruiting bodies.</title>
        <authorList>
            <person name="Wu B."/>
            <person name="Xu Z."/>
            <person name="Knudson A."/>
            <person name="Carlson A."/>
            <person name="Chen N."/>
            <person name="Kovaka S."/>
            <person name="LaButti K."/>
            <person name="Lipzen A."/>
            <person name="Pennachio C."/>
            <person name="Riley R."/>
            <person name="Schakwitz W."/>
            <person name="Umezawa K."/>
            <person name="Ohm R.A."/>
            <person name="Grigoriev I.V."/>
            <person name="Nagy L.G."/>
            <person name="Gibbons J."/>
            <person name="Hibbett D."/>
        </authorList>
    </citation>
    <scope>NUCLEOTIDE SEQUENCE [LARGE SCALE GENOMIC DNA]</scope>
    <source>
        <strain evidence="1">ALCF2SS1-6</strain>
    </source>
</reference>
<accession>A0A5C2SJS1</accession>
<evidence type="ECO:0000313" key="2">
    <source>
        <dbReference type="Proteomes" id="UP000313359"/>
    </source>
</evidence>
<dbReference type="AlphaFoldDB" id="A0A5C2SJS1"/>
<name>A0A5C2SJS1_9APHY</name>
<evidence type="ECO:0000313" key="1">
    <source>
        <dbReference type="EMBL" id="RPD63891.1"/>
    </source>
</evidence>
<protein>
    <submittedName>
        <fullName evidence="1">Uncharacterized protein</fullName>
    </submittedName>
</protein>